<dbReference type="InterPro" id="IPR016067">
    <property type="entry name" value="S-AdoMet_deCO2ase_core"/>
</dbReference>
<evidence type="ECO:0000256" key="1">
    <source>
        <dbReference type="ARBA" id="ARBA00004911"/>
    </source>
</evidence>
<feature type="active site" description="Proton acceptor; for processing activity" evidence="13">
    <location>
        <position position="236"/>
    </location>
</feature>
<evidence type="ECO:0000256" key="7">
    <source>
        <dbReference type="ARBA" id="ARBA00023145"/>
    </source>
</evidence>
<dbReference type="EMBL" id="JADCNL010000006">
    <property type="protein sequence ID" value="KAG0476815.1"/>
    <property type="molecule type" value="Genomic_DNA"/>
</dbReference>
<feature type="chain" id="PRO_5042319928" description="S-adenosylmethionine decarboxylase alpha chain" evidence="17">
    <location>
        <begin position="62"/>
        <end position="363"/>
    </location>
</feature>
<dbReference type="Pfam" id="PF01536">
    <property type="entry name" value="SAM_decarbox"/>
    <property type="match status" value="1"/>
</dbReference>
<feature type="compositionally biased region" description="Polar residues" evidence="18">
    <location>
        <begin position="343"/>
        <end position="356"/>
    </location>
</feature>
<dbReference type="EMBL" id="JADCNM010000006">
    <property type="protein sequence ID" value="KAG0478482.1"/>
    <property type="molecule type" value="Genomic_DNA"/>
</dbReference>
<evidence type="ECO:0000313" key="21">
    <source>
        <dbReference type="Proteomes" id="UP000636800"/>
    </source>
</evidence>
<evidence type="ECO:0000256" key="18">
    <source>
        <dbReference type="SAM" id="MobiDB-lite"/>
    </source>
</evidence>
<comment type="caution">
    <text evidence="19">The sequence shown here is derived from an EMBL/GenBank/DDBJ whole genome shotgun (WGS) entry which is preliminary data.</text>
</comment>
<evidence type="ECO:0000256" key="3">
    <source>
        <dbReference type="ARBA" id="ARBA00022691"/>
    </source>
</evidence>
<sequence>MSGFEGFEKRLELHFFCSDGPLGLGLRRLGSKSLDRVLSTVHCSVVSAVGNAHFDAYVLSESSLFLYPNKLIIKTCGTTALLRAVSLLLHLASSLSLYPLRCKYTRGSFIFPAAQPSPHTTFREEIIYLDQALPPSLLRHRKARILKSHSSRHSWHVYSASAVAYAVPDGPITVEICMTELDRDASELFFRRTGESNMSGHEAGKEMTRRAGISAALPAGPLSLICDFAFDPCGYSMNALEADRYSTIHVTPEEGQSYASFECVVDEEEDIEAALAKVTAVFRAGVMSVSVSGGEEGWIEVSGMACRSRAADDFPGVGLITYQTFVVESEIEGKRREGGRNLSVESGSAMIPSSTKGCHHANT</sequence>
<feature type="active site" description="Proton acceptor; for processing activity" evidence="13">
    <location>
        <position position="249"/>
    </location>
</feature>
<dbReference type="Gene3D" id="3.60.90.10">
    <property type="entry name" value="S-adenosylmethionine decarboxylase"/>
    <property type="match status" value="1"/>
</dbReference>
<keyword evidence="5 12" id="KW-0745">Spermidine biosynthesis</keyword>
<dbReference type="PIRSF" id="PIRSF001355">
    <property type="entry name" value="S-AdenosylMet_decarboxylase"/>
    <property type="match status" value="1"/>
</dbReference>
<dbReference type="Proteomes" id="UP000639772">
    <property type="component" value="Chromosome 6"/>
</dbReference>
<feature type="binding site" evidence="14">
    <location>
        <position position="4"/>
    </location>
    <ligand>
        <name>substrate</name>
    </ligand>
</feature>
<evidence type="ECO:0000256" key="9">
    <source>
        <dbReference type="ARBA" id="ARBA00023270"/>
    </source>
</evidence>
<comment type="cofactor">
    <cofactor evidence="12">
        <name>pyruvate</name>
        <dbReference type="ChEBI" id="CHEBI:15361"/>
    </cofactor>
    <text evidence="12">Binds 1 pyruvoyl group covalently per subunit.</text>
</comment>
<dbReference type="GO" id="GO:0008295">
    <property type="term" value="P:spermidine biosynthetic process"/>
    <property type="evidence" value="ECO:0007669"/>
    <property type="project" value="UniProtKB-KW"/>
</dbReference>
<keyword evidence="3 12" id="KW-0949">S-adenosyl-L-methionine</keyword>
<keyword evidence="6 12" id="KW-0620">Polyamine biosynthesis</keyword>
<feature type="region of interest" description="Disordered" evidence="18">
    <location>
        <begin position="336"/>
        <end position="363"/>
    </location>
</feature>
<keyword evidence="16" id="KW-0068">Autocatalytic cleavage</keyword>
<comment type="catalytic activity">
    <reaction evidence="11 12">
        <text>S-adenosyl-L-methionine + H(+) = S-adenosyl 3-(methylsulfanyl)propylamine + CO2</text>
        <dbReference type="Rhea" id="RHEA:15981"/>
        <dbReference type="ChEBI" id="CHEBI:15378"/>
        <dbReference type="ChEBI" id="CHEBI:16526"/>
        <dbReference type="ChEBI" id="CHEBI:57443"/>
        <dbReference type="ChEBI" id="CHEBI:59789"/>
        <dbReference type="EC" id="4.1.1.50"/>
    </reaction>
</comment>
<dbReference type="InterPro" id="IPR018166">
    <property type="entry name" value="S-AdoMet_deCO2ase_CS"/>
</dbReference>
<evidence type="ECO:0000256" key="10">
    <source>
        <dbReference type="ARBA" id="ARBA00023317"/>
    </source>
</evidence>
<dbReference type="EC" id="4.1.1.50" evidence="12"/>
<comment type="similarity">
    <text evidence="2 12">Belongs to the eukaryotic AdoMetDC family.</text>
</comment>
<dbReference type="UniPathway" id="UPA00331">
    <property type="reaction ID" value="UER00451"/>
</dbReference>
<feature type="site" description="Cleavage (non-hydrolytic); by autolysis" evidence="16">
    <location>
        <begin position="61"/>
        <end position="62"/>
    </location>
</feature>
<feature type="active site" description="Schiff-base intermediate with substrate; via pyruvic acid" evidence="13">
    <location>
        <position position="62"/>
    </location>
</feature>
<evidence type="ECO:0000256" key="8">
    <source>
        <dbReference type="ARBA" id="ARBA00023239"/>
    </source>
</evidence>
<proteinExistence type="inferred from homology"/>
<dbReference type="Proteomes" id="UP000636800">
    <property type="component" value="Chromosome 6"/>
</dbReference>
<organism evidence="19 21">
    <name type="scientific">Vanilla planifolia</name>
    <name type="common">Vanilla</name>
    <dbReference type="NCBI Taxonomy" id="51239"/>
    <lineage>
        <taxon>Eukaryota</taxon>
        <taxon>Viridiplantae</taxon>
        <taxon>Streptophyta</taxon>
        <taxon>Embryophyta</taxon>
        <taxon>Tracheophyta</taxon>
        <taxon>Spermatophyta</taxon>
        <taxon>Magnoliopsida</taxon>
        <taxon>Liliopsida</taxon>
        <taxon>Asparagales</taxon>
        <taxon>Orchidaceae</taxon>
        <taxon>Vanilloideae</taxon>
        <taxon>Vanilleae</taxon>
        <taxon>Vanilla</taxon>
    </lineage>
</organism>
<accession>A0A835UY73</accession>
<dbReference type="GO" id="GO:0004014">
    <property type="term" value="F:adenosylmethionine decarboxylase activity"/>
    <property type="evidence" value="ECO:0007669"/>
    <property type="project" value="UniProtKB-EC"/>
</dbReference>
<feature type="binding site" evidence="14">
    <location>
        <position position="230"/>
    </location>
    <ligand>
        <name>substrate</name>
    </ligand>
</feature>
<keyword evidence="7 12" id="KW-0865">Zymogen</keyword>
<evidence type="ECO:0000256" key="13">
    <source>
        <dbReference type="PIRSR" id="PIRSR001355-1"/>
    </source>
</evidence>
<comment type="pathway">
    <text evidence="1 12">Amine and polyamine biosynthesis; S-adenosylmethioninamine biosynthesis; S-adenosylmethioninamine from S-adenosyl-L-methionine: step 1/1.</text>
</comment>
<evidence type="ECO:0000313" key="19">
    <source>
        <dbReference type="EMBL" id="KAG0476815.1"/>
    </source>
</evidence>
<dbReference type="InterPro" id="IPR001985">
    <property type="entry name" value="S-AdoMet_decarboxylase_euk"/>
</dbReference>
<keyword evidence="21" id="KW-1185">Reference proteome</keyword>
<evidence type="ECO:0000256" key="15">
    <source>
        <dbReference type="PIRSR" id="PIRSR001355-3"/>
    </source>
</evidence>
<dbReference type="GO" id="GO:0006597">
    <property type="term" value="P:spermine biosynthetic process"/>
    <property type="evidence" value="ECO:0007669"/>
    <property type="project" value="InterPro"/>
</dbReference>
<evidence type="ECO:0000256" key="17">
    <source>
        <dbReference type="PIRSR" id="PIRSR001355-5"/>
    </source>
</evidence>
<feature type="binding site" evidence="14">
    <location>
        <position position="61"/>
    </location>
    <ligand>
        <name>substrate</name>
    </ligand>
</feature>
<feature type="modified residue" description="Pyruvic acid (Ser); by autocatalysis" evidence="15">
    <location>
        <position position="62"/>
    </location>
</feature>
<keyword evidence="8 12" id="KW-0456">Lyase</keyword>
<keyword evidence="10 12" id="KW-0670">Pyruvate</keyword>
<feature type="chain" id="PRO_5042319927" description="S-adenosylmethionine decarboxylase beta chain" evidence="17">
    <location>
        <begin position="1"/>
        <end position="61"/>
    </location>
</feature>
<evidence type="ECO:0000256" key="5">
    <source>
        <dbReference type="ARBA" id="ARBA00023066"/>
    </source>
</evidence>
<evidence type="ECO:0000313" key="20">
    <source>
        <dbReference type="EMBL" id="KAG0478482.1"/>
    </source>
</evidence>
<dbReference type="AlphaFoldDB" id="A0A835UY73"/>
<evidence type="ECO:0000256" key="2">
    <source>
        <dbReference type="ARBA" id="ARBA00008466"/>
    </source>
</evidence>
<keyword evidence="4 12" id="KW-0210">Decarboxylase</keyword>
<dbReference type="NCBIfam" id="TIGR00535">
    <property type="entry name" value="SAM_DCase"/>
    <property type="match status" value="1"/>
</dbReference>
<feature type="active site" description="Proton donor; for catalytic activity" evidence="13">
    <location>
        <position position="76"/>
    </location>
</feature>
<dbReference type="PROSITE" id="PS01336">
    <property type="entry name" value="ADOMETDC"/>
    <property type="match status" value="1"/>
</dbReference>
<evidence type="ECO:0000256" key="16">
    <source>
        <dbReference type="PIRSR" id="PIRSR001355-4"/>
    </source>
</evidence>
<evidence type="ECO:0000256" key="14">
    <source>
        <dbReference type="PIRSR" id="PIRSR001355-2"/>
    </source>
</evidence>
<keyword evidence="9 12" id="KW-0704">Schiff base</keyword>
<evidence type="ECO:0000256" key="4">
    <source>
        <dbReference type="ARBA" id="ARBA00022793"/>
    </source>
</evidence>
<evidence type="ECO:0000256" key="12">
    <source>
        <dbReference type="PIRNR" id="PIRNR001355"/>
    </source>
</evidence>
<dbReference type="PANTHER" id="PTHR11570:SF38">
    <property type="entry name" value="S-ADENOSYLMETHIONINE DECARBOXYLASE PROENZYME 4"/>
    <property type="match status" value="1"/>
</dbReference>
<name>A0A835UY73_VANPL</name>
<protein>
    <recommendedName>
        <fullName evidence="12">S-adenosylmethionine decarboxylase proenzyme</fullName>
        <ecNumber evidence="12">4.1.1.50</ecNumber>
    </recommendedName>
</protein>
<reference evidence="21 22" key="1">
    <citation type="journal article" date="2020" name="Nat. Food">
        <title>A phased Vanilla planifolia genome enables genetic improvement of flavour and production.</title>
        <authorList>
            <person name="Hasing T."/>
            <person name="Tang H."/>
            <person name="Brym M."/>
            <person name="Khazi F."/>
            <person name="Huang T."/>
            <person name="Chambers A.H."/>
        </authorList>
    </citation>
    <scope>NUCLEOTIDE SEQUENCE [LARGE SCALE GENOMIC DNA]</scope>
    <source>
        <tissue evidence="19">Leaf</tissue>
    </source>
</reference>
<dbReference type="Gene3D" id="3.30.360.50">
    <property type="entry name" value="S-adenosylmethionine decarboxylase"/>
    <property type="match status" value="1"/>
</dbReference>
<feature type="binding site" evidence="14">
    <location>
        <position position="253"/>
    </location>
    <ligand>
        <name>substrate</name>
    </ligand>
</feature>
<dbReference type="InterPro" id="IPR048283">
    <property type="entry name" value="AdoMetDC-like"/>
</dbReference>
<dbReference type="GO" id="GO:0005829">
    <property type="term" value="C:cytosol"/>
    <property type="evidence" value="ECO:0007669"/>
    <property type="project" value="TreeGrafter"/>
</dbReference>
<gene>
    <name evidence="20" type="ORF">HPP92_013201</name>
    <name evidence="19" type="ORF">HPP92_013656</name>
</gene>
<dbReference type="OrthoDB" id="1068353at2759"/>
<evidence type="ECO:0000256" key="11">
    <source>
        <dbReference type="ARBA" id="ARBA00048112"/>
    </source>
</evidence>
<evidence type="ECO:0000313" key="22">
    <source>
        <dbReference type="Proteomes" id="UP000639772"/>
    </source>
</evidence>
<dbReference type="SUPFAM" id="SSF56276">
    <property type="entry name" value="S-adenosylmethionine decarboxylase"/>
    <property type="match status" value="1"/>
</dbReference>
<evidence type="ECO:0000256" key="6">
    <source>
        <dbReference type="ARBA" id="ARBA00023115"/>
    </source>
</evidence>
<dbReference type="PANTHER" id="PTHR11570">
    <property type="entry name" value="S-ADENOSYLMETHIONINE DECARBOXYLASE"/>
    <property type="match status" value="1"/>
</dbReference>